<dbReference type="AlphaFoldDB" id="A0A420DUE3"/>
<gene>
    <name evidence="1" type="ORF">C8N30_2527</name>
</gene>
<dbReference type="Proteomes" id="UP000284407">
    <property type="component" value="Unassembled WGS sequence"/>
</dbReference>
<sequence length="108" mass="12479">MTIKLLEHLRDELIQSGAVQNTPEFCRCWLGRSEGYIRTLRYHGIEPSVEALAVCSNKLGFYADQLRNSDIEPHLFWVVRFDDLKRLCDEALAQQVRAVWQAPSRMSA</sequence>
<evidence type="ECO:0000313" key="2">
    <source>
        <dbReference type="Proteomes" id="UP000284407"/>
    </source>
</evidence>
<reference evidence="1 2" key="1">
    <citation type="submission" date="2018-09" db="EMBL/GenBank/DDBJ databases">
        <title>Genomic Encyclopedia of Archaeal and Bacterial Type Strains, Phase II (KMG-II): from individual species to whole genera.</title>
        <authorList>
            <person name="Goeker M."/>
        </authorList>
    </citation>
    <scope>NUCLEOTIDE SEQUENCE [LARGE SCALE GENOMIC DNA]</scope>
    <source>
        <strain evidence="1 2">DSM 11458</strain>
    </source>
</reference>
<name>A0A420DUE3_9RHOB</name>
<keyword evidence="2" id="KW-1185">Reference proteome</keyword>
<dbReference type="RefSeq" id="WP_025061280.1">
    <property type="nucleotide sequence ID" value="NZ_RAQK01000001.1"/>
</dbReference>
<proteinExistence type="predicted"/>
<accession>A0A420DUE3</accession>
<dbReference type="EMBL" id="RAQK01000001">
    <property type="protein sequence ID" value="RKE97896.1"/>
    <property type="molecule type" value="Genomic_DNA"/>
</dbReference>
<evidence type="ECO:0000313" key="1">
    <source>
        <dbReference type="EMBL" id="RKE97896.1"/>
    </source>
</evidence>
<organism evidence="1 2">
    <name type="scientific">Sulfitobacter guttiformis</name>
    <dbReference type="NCBI Taxonomy" id="74349"/>
    <lineage>
        <taxon>Bacteria</taxon>
        <taxon>Pseudomonadati</taxon>
        <taxon>Pseudomonadota</taxon>
        <taxon>Alphaproteobacteria</taxon>
        <taxon>Rhodobacterales</taxon>
        <taxon>Roseobacteraceae</taxon>
        <taxon>Sulfitobacter</taxon>
    </lineage>
</organism>
<comment type="caution">
    <text evidence="1">The sequence shown here is derived from an EMBL/GenBank/DDBJ whole genome shotgun (WGS) entry which is preliminary data.</text>
</comment>
<dbReference type="Pfam" id="PF20331">
    <property type="entry name" value="DUF6626"/>
    <property type="match status" value="1"/>
</dbReference>
<dbReference type="InterPro" id="IPR046734">
    <property type="entry name" value="DUF6626"/>
</dbReference>
<protein>
    <submittedName>
        <fullName evidence="1">Uncharacterized protein</fullName>
    </submittedName>
</protein>